<comment type="cofactor">
    <cofactor evidence="2">
        <name>pyridoxal 5'-phosphate</name>
        <dbReference type="ChEBI" id="CHEBI:597326"/>
    </cofactor>
</comment>
<dbReference type="PIRSF" id="PIRSF000521">
    <property type="entry name" value="Transaminase_4ab_Lys_Orn"/>
    <property type="match status" value="1"/>
</dbReference>
<evidence type="ECO:0000256" key="4">
    <source>
        <dbReference type="ARBA" id="ARBA00008954"/>
    </source>
</evidence>
<comment type="catalytic activity">
    <reaction evidence="14">
        <text>4-aminobutanoate + 2-oxoglutarate = succinate semialdehyde + L-glutamate</text>
        <dbReference type="Rhea" id="RHEA:23352"/>
        <dbReference type="ChEBI" id="CHEBI:16810"/>
        <dbReference type="ChEBI" id="CHEBI:29985"/>
        <dbReference type="ChEBI" id="CHEBI:57706"/>
        <dbReference type="ChEBI" id="CHEBI:59888"/>
        <dbReference type="EC" id="2.6.1.19"/>
    </reaction>
</comment>
<evidence type="ECO:0000313" key="17">
    <source>
        <dbReference type="EMBL" id="MBB6217835.1"/>
    </source>
</evidence>
<evidence type="ECO:0000256" key="3">
    <source>
        <dbReference type="ARBA" id="ARBA00005176"/>
    </source>
</evidence>
<dbReference type="EMBL" id="JACHEN010000029">
    <property type="protein sequence ID" value="MBB6217835.1"/>
    <property type="molecule type" value="Genomic_DNA"/>
</dbReference>
<dbReference type="GO" id="GO:0034386">
    <property type="term" value="F:4-aminobutyrate:2-oxoglutarate transaminase activity"/>
    <property type="evidence" value="ECO:0007669"/>
    <property type="project" value="UniProtKB-EC"/>
</dbReference>
<evidence type="ECO:0000256" key="14">
    <source>
        <dbReference type="ARBA" id="ARBA00048021"/>
    </source>
</evidence>
<evidence type="ECO:0000256" key="2">
    <source>
        <dbReference type="ARBA" id="ARBA00001933"/>
    </source>
</evidence>
<comment type="caution">
    <text evidence="17">The sequence shown here is derived from an EMBL/GenBank/DDBJ whole genome shotgun (WGS) entry which is preliminary data.</text>
</comment>
<dbReference type="CDD" id="cd00610">
    <property type="entry name" value="OAT_like"/>
    <property type="match status" value="1"/>
</dbReference>
<dbReference type="InterPro" id="IPR015421">
    <property type="entry name" value="PyrdxlP-dep_Trfase_major"/>
</dbReference>
<dbReference type="NCBIfam" id="NF006368">
    <property type="entry name" value="PRK08593.1"/>
    <property type="match status" value="1"/>
</dbReference>
<dbReference type="Pfam" id="PF00202">
    <property type="entry name" value="Aminotran_3"/>
    <property type="match status" value="1"/>
</dbReference>
<dbReference type="SUPFAM" id="SSF53383">
    <property type="entry name" value="PLP-dependent transferases"/>
    <property type="match status" value="1"/>
</dbReference>
<evidence type="ECO:0000313" key="18">
    <source>
        <dbReference type="Proteomes" id="UP000579281"/>
    </source>
</evidence>
<evidence type="ECO:0000256" key="8">
    <source>
        <dbReference type="ARBA" id="ARBA00022679"/>
    </source>
</evidence>
<dbReference type="GO" id="GO:0047298">
    <property type="term" value="F:(S)-3-amino-2-methylpropionate transaminase activity"/>
    <property type="evidence" value="ECO:0007669"/>
    <property type="project" value="UniProtKB-EC"/>
</dbReference>
<dbReference type="GO" id="GO:0042802">
    <property type="term" value="F:identical protein binding"/>
    <property type="evidence" value="ECO:0007669"/>
    <property type="project" value="TreeGrafter"/>
</dbReference>
<dbReference type="Gene3D" id="3.40.640.10">
    <property type="entry name" value="Type I PLP-dependent aspartate aminotransferase-like (Major domain)"/>
    <property type="match status" value="1"/>
</dbReference>
<keyword evidence="7 17" id="KW-0032">Aminotransferase</keyword>
<dbReference type="InterPro" id="IPR015424">
    <property type="entry name" value="PyrdxlP-dep_Trfase"/>
</dbReference>
<comment type="similarity">
    <text evidence="4 16">Belongs to the class-III pyridoxal-phosphate-dependent aminotransferase family.</text>
</comment>
<protein>
    <recommendedName>
        <fullName evidence="12">(S)-3-amino-2-methylpropionate transaminase</fullName>
        <ecNumber evidence="6">2.6.1.19</ecNumber>
        <ecNumber evidence="5">2.6.1.22</ecNumber>
    </recommendedName>
    <alternativeName>
        <fullName evidence="13">GABA aminotransferase</fullName>
    </alternativeName>
    <alternativeName>
        <fullName evidence="11">Gamma-amino-N-butyrate transaminase</fullName>
    </alternativeName>
    <alternativeName>
        <fullName evidence="15">Glutamate:succinic semialdehyde transaminase</fullName>
    </alternativeName>
    <alternativeName>
        <fullName evidence="10">L-AIBAT</fullName>
    </alternativeName>
</protein>
<sequence length="448" mass="49473">MNITKCIKAVERDRKVIADSSRISYYPLVISSIDGATIEDIDGNKYIDLLSSAGALNVGGSNSRVKEAIIEQLSKFIHYTPAYSYHEPMIRLAEKLIEITPGNYSKKVAFGLSGSDANDGIIKFARAYTGRSSIITFIGAYHGSTYGSMTMSAITPKMRRKIGPFVPDIHSFMYPNCYRCNFGKSEDCCNLECLEQIKEAFKNYIPIDEVAAIIIEPIQGDGGIIVPPKKYIKKLYELCIKNKILFVSEEVQQGFGRTGKWFGIDNFDVIPDAVILGKSIASGMPLSAIVAREEIMQSLEAPAHAFTTAANPVCCCAALSTIEIISEKGFLEHVNKIGNLVKEYFNKIKDAYEIIGDVRGLGLSIGVELVTDRIKKEKDIQAASKICYRCYEKGVVLITLNGNVLRIQPPLNITEKEMSKALEIIKSSIDDYLGGRIADDVLKLVKGW</sequence>
<dbReference type="InterPro" id="IPR005814">
    <property type="entry name" value="Aminotrans_3"/>
</dbReference>
<evidence type="ECO:0000256" key="12">
    <source>
        <dbReference type="ARBA" id="ARBA00030857"/>
    </source>
</evidence>
<evidence type="ECO:0000256" key="10">
    <source>
        <dbReference type="ARBA" id="ARBA00029760"/>
    </source>
</evidence>
<evidence type="ECO:0000256" key="16">
    <source>
        <dbReference type="RuleBase" id="RU003560"/>
    </source>
</evidence>
<dbReference type="PANTHER" id="PTHR11986:SF58">
    <property type="entry name" value="LEUCINE_METHIONINE RACEMASE"/>
    <property type="match status" value="1"/>
</dbReference>
<evidence type="ECO:0000256" key="1">
    <source>
        <dbReference type="ARBA" id="ARBA00001750"/>
    </source>
</evidence>
<dbReference type="Gene3D" id="3.90.1150.10">
    <property type="entry name" value="Aspartate Aminotransferase, domain 1"/>
    <property type="match status" value="1"/>
</dbReference>
<dbReference type="InterPro" id="IPR050103">
    <property type="entry name" value="Class-III_PLP-dep_AT"/>
</dbReference>
<dbReference type="PANTHER" id="PTHR11986">
    <property type="entry name" value="AMINOTRANSFERASE CLASS III"/>
    <property type="match status" value="1"/>
</dbReference>
<dbReference type="RefSeq" id="WP_243183419.1">
    <property type="nucleotide sequence ID" value="NZ_JACHEN010000029.1"/>
</dbReference>
<dbReference type="EC" id="2.6.1.19" evidence="6"/>
<evidence type="ECO:0000256" key="9">
    <source>
        <dbReference type="ARBA" id="ARBA00022898"/>
    </source>
</evidence>
<reference evidence="17 18" key="1">
    <citation type="submission" date="2020-08" db="EMBL/GenBank/DDBJ databases">
        <title>Genomic Encyclopedia of Type Strains, Phase IV (KMG-IV): sequencing the most valuable type-strain genomes for metagenomic binning, comparative biology and taxonomic classification.</title>
        <authorList>
            <person name="Goeker M."/>
        </authorList>
    </citation>
    <scope>NUCLEOTIDE SEQUENCE [LARGE SCALE GENOMIC DNA]</scope>
    <source>
        <strain evidence="17 18">DSM 103526</strain>
    </source>
</reference>
<dbReference type="AlphaFoldDB" id="A0A841L6B5"/>
<dbReference type="Proteomes" id="UP000579281">
    <property type="component" value="Unassembled WGS sequence"/>
</dbReference>
<proteinExistence type="inferred from homology"/>
<evidence type="ECO:0000256" key="5">
    <source>
        <dbReference type="ARBA" id="ARBA00012876"/>
    </source>
</evidence>
<keyword evidence="18" id="KW-1185">Reference proteome</keyword>
<gene>
    <name evidence="17" type="ORF">HNQ80_003971</name>
</gene>
<dbReference type="EC" id="2.6.1.22" evidence="5"/>
<evidence type="ECO:0000256" key="7">
    <source>
        <dbReference type="ARBA" id="ARBA00022576"/>
    </source>
</evidence>
<comment type="catalytic activity">
    <reaction evidence="1">
        <text>(S)-3-amino-2-methylpropanoate + 2-oxoglutarate = 2-methyl-3-oxopropanoate + L-glutamate</text>
        <dbReference type="Rhea" id="RHEA:13993"/>
        <dbReference type="ChEBI" id="CHEBI:16810"/>
        <dbReference type="ChEBI" id="CHEBI:29985"/>
        <dbReference type="ChEBI" id="CHEBI:57700"/>
        <dbReference type="ChEBI" id="CHEBI:58655"/>
        <dbReference type="EC" id="2.6.1.22"/>
    </reaction>
</comment>
<dbReference type="FunFam" id="3.40.640.10:FF:000013">
    <property type="entry name" value="4-aminobutyrate aminotransferase"/>
    <property type="match status" value="1"/>
</dbReference>
<evidence type="ECO:0000256" key="11">
    <source>
        <dbReference type="ARBA" id="ARBA00030204"/>
    </source>
</evidence>
<name>A0A841L6B5_9FIRM</name>
<evidence type="ECO:0000256" key="6">
    <source>
        <dbReference type="ARBA" id="ARBA00012912"/>
    </source>
</evidence>
<comment type="pathway">
    <text evidence="3">Amino-acid degradation; 4-aminobutanoate degradation.</text>
</comment>
<organism evidence="17 18">
    <name type="scientific">Anaerosolibacter carboniphilus</name>
    <dbReference type="NCBI Taxonomy" id="1417629"/>
    <lineage>
        <taxon>Bacteria</taxon>
        <taxon>Bacillati</taxon>
        <taxon>Bacillota</taxon>
        <taxon>Clostridia</taxon>
        <taxon>Peptostreptococcales</taxon>
        <taxon>Thermotaleaceae</taxon>
        <taxon>Anaerosolibacter</taxon>
    </lineage>
</organism>
<evidence type="ECO:0000256" key="15">
    <source>
        <dbReference type="ARBA" id="ARBA00050054"/>
    </source>
</evidence>
<dbReference type="GO" id="GO:0030170">
    <property type="term" value="F:pyridoxal phosphate binding"/>
    <property type="evidence" value="ECO:0007669"/>
    <property type="project" value="InterPro"/>
</dbReference>
<evidence type="ECO:0000256" key="13">
    <source>
        <dbReference type="ARBA" id="ARBA00031787"/>
    </source>
</evidence>
<accession>A0A841L6B5</accession>
<keyword evidence="9 16" id="KW-0663">Pyridoxal phosphate</keyword>
<keyword evidence="8 17" id="KW-0808">Transferase</keyword>
<dbReference type="InterPro" id="IPR015422">
    <property type="entry name" value="PyrdxlP-dep_Trfase_small"/>
</dbReference>
<dbReference type="NCBIfam" id="NF006228">
    <property type="entry name" value="PRK08360.1"/>
    <property type="match status" value="1"/>
</dbReference>